<sequence length="167" mass="18675">MPVENVPFFTIQDTPLTNVTPFTFRDGITYVEKLERVARNCQNLVDAINKCIKICNELEANVNKTVAQLRAETDRKIQYAIDELYRKLAARGGEKVFVTDPVDGVTTKTLSEALASMYSNLRTAARFAIEADNIGATAKQLDEIGWKARGWDLDPEATTPHAVRKDI</sequence>
<dbReference type="EMBL" id="BK014707">
    <property type="protein sequence ID" value="DAD68730.1"/>
    <property type="molecule type" value="Genomic_DNA"/>
</dbReference>
<evidence type="ECO:0000313" key="1">
    <source>
        <dbReference type="EMBL" id="DAD68730.1"/>
    </source>
</evidence>
<name>A0A8S5LFM4_9CAUD</name>
<accession>A0A8S5LFM4</accession>
<protein>
    <submittedName>
        <fullName evidence="1">Uncharacterized protein</fullName>
    </submittedName>
</protein>
<reference evidence="1" key="1">
    <citation type="journal article" date="2021" name="Proc. Natl. Acad. Sci. U.S.A.">
        <title>A Catalog of Tens of Thousands of Viruses from Human Metagenomes Reveals Hidden Associations with Chronic Diseases.</title>
        <authorList>
            <person name="Tisza M.J."/>
            <person name="Buck C.B."/>
        </authorList>
    </citation>
    <scope>NUCLEOTIDE SEQUENCE</scope>
    <source>
        <strain evidence="1">Cti7t8</strain>
    </source>
</reference>
<proteinExistence type="predicted"/>
<organism evidence="1">
    <name type="scientific">Podoviridae sp. cti7t8</name>
    <dbReference type="NCBI Taxonomy" id="2823560"/>
    <lineage>
        <taxon>Viruses</taxon>
        <taxon>Duplodnaviria</taxon>
        <taxon>Heunggongvirae</taxon>
        <taxon>Uroviricota</taxon>
        <taxon>Caudoviricetes</taxon>
    </lineage>
</organism>